<keyword evidence="2" id="KW-1185">Reference proteome</keyword>
<dbReference type="EMBL" id="LUEZ02000005">
    <property type="protein sequence ID" value="RDB30452.1"/>
    <property type="molecule type" value="Genomic_DNA"/>
</dbReference>
<comment type="caution">
    <text evidence="1">The sequence shown here is derived from an EMBL/GenBank/DDBJ whole genome shotgun (WGS) entry which is preliminary data.</text>
</comment>
<accession>A0A369KA47</accession>
<proteinExistence type="predicted"/>
<sequence>MSSITVLPQEILENIIDELHTDQETLKICAIVSRSLSQRSRRHLFFNVRIVDATLSHRIHDVLISNTFLSECIHELEISNDYGWIVNDFYLPVTLGLVTSPQTLTINTVNYLPWTTIPQLTRDAFLHILRLPSLINISISRVLDIPLNLFTPKKHLKSLRLHFVSFVDTPDFLTSATTTDSLDILFWTSGALLNQATVDIVTRPGAVLSQVRLLIAHSMNRMASVGLKIMRASAGSLEAIELRNMFDIHTEANGRFEFDFTTLPRLRCLTITAELSCSSPIRLDERNMAILQQLCSFIAANPSSTRVSSLRIVITAHPRAPSIRTWTALPGCLGSSGLWEDMDRILHYGRKGCSSFGSSRLDIVLEMHVGTLVELNAMKVTWGDALHGKMPRTVERGILFCDLKPLNEILH</sequence>
<evidence type="ECO:0008006" key="3">
    <source>
        <dbReference type="Google" id="ProtNLM"/>
    </source>
</evidence>
<protein>
    <recommendedName>
        <fullName evidence="3">F-box domain-containing protein</fullName>
    </recommendedName>
</protein>
<evidence type="ECO:0000313" key="1">
    <source>
        <dbReference type="EMBL" id="RDB30452.1"/>
    </source>
</evidence>
<dbReference type="Proteomes" id="UP000076154">
    <property type="component" value="Unassembled WGS sequence"/>
</dbReference>
<dbReference type="AlphaFoldDB" id="A0A369KA47"/>
<evidence type="ECO:0000313" key="2">
    <source>
        <dbReference type="Proteomes" id="UP000076154"/>
    </source>
</evidence>
<organism evidence="1 2">
    <name type="scientific">Hypsizygus marmoreus</name>
    <name type="common">White beech mushroom</name>
    <name type="synonym">Agaricus marmoreus</name>
    <dbReference type="NCBI Taxonomy" id="39966"/>
    <lineage>
        <taxon>Eukaryota</taxon>
        <taxon>Fungi</taxon>
        <taxon>Dikarya</taxon>
        <taxon>Basidiomycota</taxon>
        <taxon>Agaricomycotina</taxon>
        <taxon>Agaricomycetes</taxon>
        <taxon>Agaricomycetidae</taxon>
        <taxon>Agaricales</taxon>
        <taxon>Tricholomatineae</taxon>
        <taxon>Lyophyllaceae</taxon>
        <taxon>Hypsizygus</taxon>
    </lineage>
</organism>
<dbReference type="InParanoid" id="A0A369KA47"/>
<reference evidence="1" key="1">
    <citation type="submission" date="2018-04" db="EMBL/GenBank/DDBJ databases">
        <title>Whole genome sequencing of Hypsizygus marmoreus.</title>
        <authorList>
            <person name="Choi I.-G."/>
            <person name="Min B."/>
            <person name="Kim J.-G."/>
            <person name="Kim S."/>
            <person name="Oh Y.-L."/>
            <person name="Kong W.-S."/>
            <person name="Park H."/>
            <person name="Jeong J."/>
            <person name="Song E.-S."/>
        </authorList>
    </citation>
    <scope>NUCLEOTIDE SEQUENCE [LARGE SCALE GENOMIC DNA]</scope>
    <source>
        <strain evidence="1">51987-8</strain>
    </source>
</reference>
<gene>
    <name evidence="1" type="ORF">Hypma_007103</name>
</gene>
<name>A0A369KA47_HYPMA</name>
<dbReference type="OrthoDB" id="2868724at2759"/>